<evidence type="ECO:0000259" key="2">
    <source>
        <dbReference type="Pfam" id="PF00561"/>
    </source>
</evidence>
<sequence>MALVDASSYSPGFAFQSRHLNTIYRTLFHRIEVSYQRERMETSDGDFMDLDFLKAGSKKLVIIIHGLEGSSDSKYVTAMARISNEYGFDAVAVNLRGCSGETNRLLSSYHSGKTDDLAEILGYLEKNHLYESFHIVGYSLGGNLLLKYMGEERSNYPAKLKTAVGVSVPCDLKGSSESIAEFWNMLYMQQFLASLKKKTRIKFEQFPSNGLNQEAILSAKNFLDFDNYFTAPVNGFKDANDYWKKNSCNQFLQGIRVPSLLITAYDDPFLSASCIPLKEAKGNKYFHLEVTTYGGHVGYNSTFENGSGFWLEKRIIDFFKEID</sequence>
<dbReference type="GO" id="GO:0016787">
    <property type="term" value="F:hydrolase activity"/>
    <property type="evidence" value="ECO:0007669"/>
    <property type="project" value="UniProtKB-KW"/>
</dbReference>
<gene>
    <name evidence="3" type="ORF">AABB81_03800</name>
</gene>
<accession>A0ABU9KY23</accession>
<name>A0ABU9KY23_9FLAO</name>
<dbReference type="PANTHER" id="PTHR10794">
    <property type="entry name" value="ABHYDROLASE DOMAIN-CONTAINING PROTEIN"/>
    <property type="match status" value="1"/>
</dbReference>
<keyword evidence="3" id="KW-0378">Hydrolase</keyword>
<evidence type="ECO:0000256" key="1">
    <source>
        <dbReference type="ARBA" id="ARBA00010884"/>
    </source>
</evidence>
<dbReference type="Gene3D" id="3.40.50.1820">
    <property type="entry name" value="alpha/beta hydrolase"/>
    <property type="match status" value="1"/>
</dbReference>
<organism evidence="3 4">
    <name type="scientific">Lutimonas vermicola</name>
    <dbReference type="NCBI Taxonomy" id="414288"/>
    <lineage>
        <taxon>Bacteria</taxon>
        <taxon>Pseudomonadati</taxon>
        <taxon>Bacteroidota</taxon>
        <taxon>Flavobacteriia</taxon>
        <taxon>Flavobacteriales</taxon>
        <taxon>Flavobacteriaceae</taxon>
        <taxon>Lutimonas</taxon>
    </lineage>
</organism>
<dbReference type="InterPro" id="IPR012020">
    <property type="entry name" value="ABHD4"/>
</dbReference>
<reference evidence="3 4" key="1">
    <citation type="submission" date="2024-04" db="EMBL/GenBank/DDBJ databases">
        <title>whole genome sequencing of Lutimonas vermicola strain IMCC1616.</title>
        <authorList>
            <person name="Bae S.S."/>
        </authorList>
    </citation>
    <scope>NUCLEOTIDE SEQUENCE [LARGE SCALE GENOMIC DNA]</scope>
    <source>
        <strain evidence="3 4">IMCC1616</strain>
    </source>
</reference>
<dbReference type="SUPFAM" id="SSF53474">
    <property type="entry name" value="alpha/beta-Hydrolases"/>
    <property type="match status" value="1"/>
</dbReference>
<dbReference type="Pfam" id="PF00561">
    <property type="entry name" value="Abhydrolase_1"/>
    <property type="match status" value="1"/>
</dbReference>
<dbReference type="RefSeq" id="WP_342158734.1">
    <property type="nucleotide sequence ID" value="NZ_JBCDNA010000001.1"/>
</dbReference>
<dbReference type="Proteomes" id="UP001474120">
    <property type="component" value="Unassembled WGS sequence"/>
</dbReference>
<dbReference type="PIRSF" id="PIRSF005211">
    <property type="entry name" value="Ab_hydro_YheT"/>
    <property type="match status" value="1"/>
</dbReference>
<comment type="caution">
    <text evidence="3">The sequence shown here is derived from an EMBL/GenBank/DDBJ whole genome shotgun (WGS) entry which is preliminary data.</text>
</comment>
<dbReference type="EMBL" id="JBCDNA010000001">
    <property type="protein sequence ID" value="MEL4455004.1"/>
    <property type="molecule type" value="Genomic_DNA"/>
</dbReference>
<evidence type="ECO:0000313" key="3">
    <source>
        <dbReference type="EMBL" id="MEL4455004.1"/>
    </source>
</evidence>
<feature type="domain" description="AB hydrolase-1" evidence="2">
    <location>
        <begin position="60"/>
        <end position="283"/>
    </location>
</feature>
<keyword evidence="4" id="KW-1185">Reference proteome</keyword>
<evidence type="ECO:0000313" key="4">
    <source>
        <dbReference type="Proteomes" id="UP001474120"/>
    </source>
</evidence>
<dbReference type="InterPro" id="IPR029058">
    <property type="entry name" value="AB_hydrolase_fold"/>
</dbReference>
<dbReference type="InterPro" id="IPR050960">
    <property type="entry name" value="AB_hydrolase_4_sf"/>
</dbReference>
<proteinExistence type="inferred from homology"/>
<dbReference type="PANTHER" id="PTHR10794:SF94">
    <property type="entry name" value="ESTERASE YHET-RELATED"/>
    <property type="match status" value="1"/>
</dbReference>
<dbReference type="InterPro" id="IPR000073">
    <property type="entry name" value="AB_hydrolase_1"/>
</dbReference>
<comment type="similarity">
    <text evidence="1">Belongs to the AB hydrolase superfamily. AB hydrolase 4 family.</text>
</comment>
<protein>
    <submittedName>
        <fullName evidence="3">Alpha/beta fold hydrolase</fullName>
    </submittedName>
</protein>